<evidence type="ECO:0000313" key="6">
    <source>
        <dbReference type="Proteomes" id="UP000615989"/>
    </source>
</evidence>
<accession>A0ABX1PLP6</accession>
<comment type="caution">
    <text evidence="5">The sequence shown here is derived from an EMBL/GenBank/DDBJ whole genome shotgun (WGS) entry which is preliminary data.</text>
</comment>
<evidence type="ECO:0000256" key="2">
    <source>
        <dbReference type="ARBA" id="ARBA00022490"/>
    </source>
</evidence>
<name>A0ABX1PLP6_9RHOO</name>
<organism evidence="5 6">
    <name type="scientific">Aromatoleum anaerobium</name>
    <dbReference type="NCBI Taxonomy" id="182180"/>
    <lineage>
        <taxon>Bacteria</taxon>
        <taxon>Pseudomonadati</taxon>
        <taxon>Pseudomonadota</taxon>
        <taxon>Betaproteobacteria</taxon>
        <taxon>Rhodocyclales</taxon>
        <taxon>Rhodocyclaceae</taxon>
        <taxon>Aromatoleum</taxon>
    </lineage>
</organism>
<keyword evidence="6" id="KW-1185">Reference proteome</keyword>
<dbReference type="EMBL" id="WTVG01000033">
    <property type="protein sequence ID" value="NMG25497.1"/>
    <property type="molecule type" value="Genomic_DNA"/>
</dbReference>
<protein>
    <recommendedName>
        <fullName evidence="4">Chaperone NapD</fullName>
    </recommendedName>
    <alternativeName>
        <fullName evidence="4">NapA signal peptide-binding chaperone NapD</fullName>
    </alternativeName>
</protein>
<keyword evidence="2 4" id="KW-0963">Cytoplasm</keyword>
<dbReference type="Pfam" id="PF03927">
    <property type="entry name" value="NapD"/>
    <property type="match status" value="1"/>
</dbReference>
<evidence type="ECO:0000256" key="3">
    <source>
        <dbReference type="ARBA" id="ARBA00023186"/>
    </source>
</evidence>
<dbReference type="PANTHER" id="PTHR38603:SF1">
    <property type="entry name" value="CHAPERONE NAPD"/>
    <property type="match status" value="1"/>
</dbReference>
<evidence type="ECO:0000256" key="1">
    <source>
        <dbReference type="ARBA" id="ARBA00004496"/>
    </source>
</evidence>
<comment type="subcellular location">
    <subcellularLocation>
        <location evidence="1 4">Cytoplasm</location>
    </subcellularLocation>
</comment>
<evidence type="ECO:0000313" key="5">
    <source>
        <dbReference type="EMBL" id="NMG25497.1"/>
    </source>
</evidence>
<proteinExistence type="inferred from homology"/>
<dbReference type="Proteomes" id="UP000615989">
    <property type="component" value="Unassembled WGS sequence"/>
</dbReference>
<comment type="function">
    <text evidence="4">Chaperone for NapA, the catalytic subunit of the periplasmic nitrate reductase. It binds directly and specifically to the twin-arginine signal peptide of NapA, preventing premature interaction with the Tat translocase and premature export.</text>
</comment>
<gene>
    <name evidence="4" type="primary">napD</name>
    <name evidence="5" type="ORF">GO606_12330</name>
</gene>
<dbReference type="RefSeq" id="WP_169118851.1">
    <property type="nucleotide sequence ID" value="NZ_WTVG02000035.1"/>
</dbReference>
<sequence>MPEVHIAGILVQARAERVASVTEAIRALPGLDVPAVAAGRLVVVSECASAAGTLALIDCIRALPGVLNVALVYQHAESAGAMEEEVSDETDPPGVH</sequence>
<reference evidence="5" key="1">
    <citation type="submission" date="2019-12" db="EMBL/GenBank/DDBJ databases">
        <title>Comparative genomics gives insights into the taxonomy of the Azoarcus-Aromatoleum group and reveals separate origins of nif in the plant-associated Azoarcus and non-plant-associated Aromatoleum sub-groups.</title>
        <authorList>
            <person name="Lafos M."/>
            <person name="Maluk M."/>
            <person name="Batista M."/>
            <person name="Junghare M."/>
            <person name="Carmona M."/>
            <person name="Faoro H."/>
            <person name="Cruz L.M."/>
            <person name="Battistoni F."/>
            <person name="De Souza E."/>
            <person name="Pedrosa F."/>
            <person name="Chen W.-M."/>
            <person name="Poole P.S."/>
            <person name="Dixon R.A."/>
            <person name="James E.K."/>
        </authorList>
    </citation>
    <scope>NUCLEOTIDE SEQUENCE</scope>
    <source>
        <strain evidence="5">LuFRes1</strain>
    </source>
</reference>
<dbReference type="InterPro" id="IPR005623">
    <property type="entry name" value="Chaperone_NapD_NO3_reduct"/>
</dbReference>
<dbReference type="Gene3D" id="3.30.70.920">
    <property type="match status" value="1"/>
</dbReference>
<comment type="subunit">
    <text evidence="4">Interacts with the cytoplasmic NapA precursor.</text>
</comment>
<evidence type="ECO:0000256" key="4">
    <source>
        <dbReference type="HAMAP-Rule" id="MF_02200"/>
    </source>
</evidence>
<comment type="similarity">
    <text evidence="4">Belongs to the NapD family.</text>
</comment>
<keyword evidence="3 4" id="KW-0143">Chaperone</keyword>
<dbReference type="HAMAP" id="MF_02200">
    <property type="entry name" value="NapD"/>
    <property type="match status" value="1"/>
</dbReference>
<dbReference type="PANTHER" id="PTHR38603">
    <property type="entry name" value="CHAPERONE NAPD"/>
    <property type="match status" value="1"/>
</dbReference>